<evidence type="ECO:0000259" key="1">
    <source>
        <dbReference type="Pfam" id="PF13401"/>
    </source>
</evidence>
<keyword evidence="3" id="KW-1185">Reference proteome</keyword>
<evidence type="ECO:0000313" key="2">
    <source>
        <dbReference type="EMBL" id="CZF86757.1"/>
    </source>
</evidence>
<sequence>MRNKIVDVKNVSAAMALLENLLTRSQIVPGMGLIHGESGFGKTTALQYLFNLDTTNGVYVRCCASDTPTSILNRIAKECGLVSTGRAYQTLDSIIECVRRNEFSLFVDEADYVVGSKKIMESFRDIYDNTEQPVVLVGMEEIARRISHRKQLHNRISEWVEFKPADLQDVATFAYELMEIDEHIQLDDAVLDHIRVKSRGVVRTILSALSKIERSVNGNPPPDGVVTMDDISSLDLFMTVARN</sequence>
<keyword evidence="2" id="KW-0132">Cell division</keyword>
<dbReference type="PANTHER" id="PTHR35894">
    <property type="entry name" value="GENERAL SECRETION PATHWAY PROTEIN A-RELATED"/>
    <property type="match status" value="1"/>
</dbReference>
<dbReference type="Gene3D" id="3.40.50.300">
    <property type="entry name" value="P-loop containing nucleotide triphosphate hydrolases"/>
    <property type="match status" value="1"/>
</dbReference>
<gene>
    <name evidence="2" type="ORF">GMA8713_04796</name>
</gene>
<dbReference type="Proteomes" id="UP000073601">
    <property type="component" value="Unassembled WGS sequence"/>
</dbReference>
<feature type="domain" description="ORC1/DEAH AAA+ ATPase" evidence="1">
    <location>
        <begin position="30"/>
        <end position="145"/>
    </location>
</feature>
<reference evidence="3" key="1">
    <citation type="submission" date="2016-02" db="EMBL/GenBank/DDBJ databases">
        <authorList>
            <person name="Rodrigo-Torres Lidia"/>
            <person name="Arahal R.David."/>
        </authorList>
    </citation>
    <scope>NUCLEOTIDE SEQUENCE [LARGE SCALE GENOMIC DNA]</scope>
    <source>
        <strain evidence="3">CECT 8713</strain>
    </source>
</reference>
<dbReference type="PANTHER" id="PTHR35894:SF5">
    <property type="entry name" value="MU-LIKE PROPHAGE FLUMU DNA TRANSPOSITION PROTEIN B"/>
    <property type="match status" value="1"/>
</dbReference>
<dbReference type="RefSeq" id="WP_062714905.1">
    <property type="nucleotide sequence ID" value="NZ_CAWRCI010000080.1"/>
</dbReference>
<dbReference type="Pfam" id="PF13401">
    <property type="entry name" value="AAA_22"/>
    <property type="match status" value="1"/>
</dbReference>
<organism evidence="2 3">
    <name type="scientific">Grimontia marina</name>
    <dbReference type="NCBI Taxonomy" id="646534"/>
    <lineage>
        <taxon>Bacteria</taxon>
        <taxon>Pseudomonadati</taxon>
        <taxon>Pseudomonadota</taxon>
        <taxon>Gammaproteobacteria</taxon>
        <taxon>Vibrionales</taxon>
        <taxon>Vibrionaceae</taxon>
        <taxon>Grimontia</taxon>
    </lineage>
</organism>
<dbReference type="SUPFAM" id="SSF52540">
    <property type="entry name" value="P-loop containing nucleoside triphosphate hydrolases"/>
    <property type="match status" value="1"/>
</dbReference>
<dbReference type="GO" id="GO:0016887">
    <property type="term" value="F:ATP hydrolysis activity"/>
    <property type="evidence" value="ECO:0007669"/>
    <property type="project" value="InterPro"/>
</dbReference>
<proteinExistence type="predicted"/>
<dbReference type="OrthoDB" id="9797061at2"/>
<dbReference type="EMBL" id="FIZY01000080">
    <property type="protein sequence ID" value="CZF86757.1"/>
    <property type="molecule type" value="Genomic_DNA"/>
</dbReference>
<dbReference type="GO" id="GO:0051301">
    <property type="term" value="P:cell division"/>
    <property type="evidence" value="ECO:0007669"/>
    <property type="project" value="UniProtKB-KW"/>
</dbReference>
<dbReference type="InterPro" id="IPR027417">
    <property type="entry name" value="P-loop_NTPase"/>
</dbReference>
<dbReference type="InterPro" id="IPR052026">
    <property type="entry name" value="ExeA_AAA_ATPase_DNA-bind"/>
</dbReference>
<keyword evidence="2" id="KW-0131">Cell cycle</keyword>
<name>A0A128FIX4_9GAMM</name>
<dbReference type="AlphaFoldDB" id="A0A128FIX4"/>
<protein>
    <submittedName>
        <fullName evidence="2">Cell division control protein 6</fullName>
    </submittedName>
</protein>
<dbReference type="InterPro" id="IPR049945">
    <property type="entry name" value="AAA_22"/>
</dbReference>
<accession>A0A128FIX4</accession>
<evidence type="ECO:0000313" key="3">
    <source>
        <dbReference type="Proteomes" id="UP000073601"/>
    </source>
</evidence>